<comment type="caution">
    <text evidence="1">The sequence shown here is derived from an EMBL/GenBank/DDBJ whole genome shotgun (WGS) entry which is preliminary data.</text>
</comment>
<dbReference type="Proteomes" id="UP001590950">
    <property type="component" value="Unassembled WGS sequence"/>
</dbReference>
<sequence>MVFDRISQDRTRVIIRIWNTTSTCIQPFLRQLPSAQLTRPAMENCMGMGNALIPNFSINSTGELELDWKTWLTVTMGEDKITADVTGYNSNDGGISRIHIHRGWQWERLNPRTKALLALRNKADI</sequence>
<evidence type="ECO:0000313" key="1">
    <source>
        <dbReference type="EMBL" id="KAL2037636.1"/>
    </source>
</evidence>
<evidence type="ECO:0000313" key="2">
    <source>
        <dbReference type="Proteomes" id="UP001590950"/>
    </source>
</evidence>
<gene>
    <name evidence="1" type="ORF">N7G274_009581</name>
</gene>
<protein>
    <submittedName>
        <fullName evidence="1">Uncharacterized protein</fullName>
    </submittedName>
</protein>
<name>A0ABR3ZY45_9LECA</name>
<accession>A0ABR3ZY45</accession>
<keyword evidence="2" id="KW-1185">Reference proteome</keyword>
<reference evidence="1 2" key="1">
    <citation type="submission" date="2024-09" db="EMBL/GenBank/DDBJ databases">
        <title>Rethinking Asexuality: The Enigmatic Case of Functional Sexual Genes in Lepraria (Stereocaulaceae).</title>
        <authorList>
            <person name="Doellman M."/>
            <person name="Sun Y."/>
            <person name="Barcenas-Pena A."/>
            <person name="Lumbsch H.T."/>
            <person name="Grewe F."/>
        </authorList>
    </citation>
    <scope>NUCLEOTIDE SEQUENCE [LARGE SCALE GENOMIC DNA]</scope>
    <source>
        <strain evidence="1 2">Mercado 3170</strain>
    </source>
</reference>
<proteinExistence type="predicted"/>
<dbReference type="EMBL" id="JBEFKJ010000038">
    <property type="protein sequence ID" value="KAL2037636.1"/>
    <property type="molecule type" value="Genomic_DNA"/>
</dbReference>
<organism evidence="1 2">
    <name type="scientific">Stereocaulon virgatum</name>
    <dbReference type="NCBI Taxonomy" id="373712"/>
    <lineage>
        <taxon>Eukaryota</taxon>
        <taxon>Fungi</taxon>
        <taxon>Dikarya</taxon>
        <taxon>Ascomycota</taxon>
        <taxon>Pezizomycotina</taxon>
        <taxon>Lecanoromycetes</taxon>
        <taxon>OSLEUM clade</taxon>
        <taxon>Lecanoromycetidae</taxon>
        <taxon>Lecanorales</taxon>
        <taxon>Lecanorineae</taxon>
        <taxon>Stereocaulaceae</taxon>
        <taxon>Stereocaulon</taxon>
    </lineage>
</organism>